<feature type="region of interest" description="Disordered" evidence="1">
    <location>
        <begin position="66"/>
        <end position="89"/>
    </location>
</feature>
<proteinExistence type="predicted"/>
<organism evidence="2 3">
    <name type="scientific">Scomber scombrus</name>
    <name type="common">Atlantic mackerel</name>
    <name type="synonym">Scomber vernalis</name>
    <dbReference type="NCBI Taxonomy" id="13677"/>
    <lineage>
        <taxon>Eukaryota</taxon>
        <taxon>Metazoa</taxon>
        <taxon>Chordata</taxon>
        <taxon>Craniata</taxon>
        <taxon>Vertebrata</taxon>
        <taxon>Euteleostomi</taxon>
        <taxon>Actinopterygii</taxon>
        <taxon>Neopterygii</taxon>
        <taxon>Teleostei</taxon>
        <taxon>Neoteleostei</taxon>
        <taxon>Acanthomorphata</taxon>
        <taxon>Pelagiaria</taxon>
        <taxon>Scombriformes</taxon>
        <taxon>Scombridae</taxon>
        <taxon>Scomber</taxon>
    </lineage>
</organism>
<protein>
    <submittedName>
        <fullName evidence="2">Uncharacterized protein LOC128545477 isoform X3</fullName>
    </submittedName>
</protein>
<feature type="non-terminal residue" evidence="2">
    <location>
        <position position="1"/>
    </location>
</feature>
<reference evidence="2 3" key="1">
    <citation type="submission" date="2024-01" db="EMBL/GenBank/DDBJ databases">
        <authorList>
            <person name="Alioto T."/>
            <person name="Alioto T."/>
            <person name="Gomez Garrido J."/>
        </authorList>
    </citation>
    <scope>NUCLEOTIDE SEQUENCE [LARGE SCALE GENOMIC DNA]</scope>
</reference>
<dbReference type="AlphaFoldDB" id="A0AAV1Q6P6"/>
<dbReference type="Proteomes" id="UP001314229">
    <property type="component" value="Unassembled WGS sequence"/>
</dbReference>
<evidence type="ECO:0000256" key="1">
    <source>
        <dbReference type="SAM" id="MobiDB-lite"/>
    </source>
</evidence>
<accession>A0AAV1Q6P6</accession>
<gene>
    <name evidence="2" type="ORF">FSCOSCO3_A030364</name>
</gene>
<keyword evidence="3" id="KW-1185">Reference proteome</keyword>
<evidence type="ECO:0000313" key="3">
    <source>
        <dbReference type="Proteomes" id="UP001314229"/>
    </source>
</evidence>
<comment type="caution">
    <text evidence="2">The sequence shown here is derived from an EMBL/GenBank/DDBJ whole genome shotgun (WGS) entry which is preliminary data.</text>
</comment>
<evidence type="ECO:0000313" key="2">
    <source>
        <dbReference type="EMBL" id="CAK6978226.1"/>
    </source>
</evidence>
<name>A0AAV1Q6P6_SCOSC</name>
<sequence>KKKTEITSTGGGSPPAEFTPAEELALEVNKGCPVIEGIEGGGGILTNYASQHKVVGDTVLLLEPLDMPLDPGEGTSATREEDEETVSVCSRRPETLYKRFL</sequence>
<dbReference type="EMBL" id="CAWUFR010000467">
    <property type="protein sequence ID" value="CAK6978226.1"/>
    <property type="molecule type" value="Genomic_DNA"/>
</dbReference>